<accession>A0A2U1S9X1</accession>
<dbReference type="NCBIfam" id="TIGR00287">
    <property type="entry name" value="cas1"/>
    <property type="match status" value="1"/>
</dbReference>
<evidence type="ECO:0000256" key="3">
    <source>
        <dbReference type="ARBA" id="ARBA00022759"/>
    </source>
</evidence>
<feature type="coiled-coil region" evidence="10">
    <location>
        <begin position="108"/>
        <end position="154"/>
    </location>
</feature>
<sequence>MVCGIMKLIIEGYNKSIHKKDNQIVVKEKDELIYKIPADDIDDITIVGKGYITFDALSLLSRNNVNLITVNYFGQVEYILETPNQKYVQLKKEQYRSSDNEKGLKIAIEIVKTKIKNQKSTIKTLNKNKKIKKVKENENKIKEYLIELEKLEIRDDSSIKNVIMGIEGKVSVLYWDSISMLLPESVNFKNRNQKPENDVVNAMLNYGYAILASQITKSILLHGLDAYCGFLHADRYKRTSLTYDLIEEFRQQIVDKTVIKLINYKQIDEDSIDHRNNALNLESRKILAAAIMDKLHSEISYGDEKVSYLEIIDNQCSVLVDTLIGDGEYEGFYLQW</sequence>
<dbReference type="Proteomes" id="UP000245577">
    <property type="component" value="Unassembled WGS sequence"/>
</dbReference>
<proteinExistence type="inferred from homology"/>
<dbReference type="GO" id="GO:0003677">
    <property type="term" value="F:DNA binding"/>
    <property type="evidence" value="ECO:0007669"/>
    <property type="project" value="UniProtKB-KW"/>
</dbReference>
<name>A0A2U1S9X1_9EURY</name>
<comment type="subunit">
    <text evidence="9">Homodimer, forms a heterotetramer with a Cas2 homodimer.</text>
</comment>
<comment type="cofactor">
    <cofactor evidence="9">
        <name>Mg(2+)</name>
        <dbReference type="ChEBI" id="CHEBI:18420"/>
    </cofactor>
    <cofactor evidence="9">
        <name>Mn(2+)</name>
        <dbReference type="ChEBI" id="CHEBI:29035"/>
    </cofactor>
</comment>
<protein>
    <recommendedName>
        <fullName evidence="9">CRISPR-associated endonuclease Cas1</fullName>
        <ecNumber evidence="9">3.1.-.-</ecNumber>
    </recommendedName>
</protein>
<dbReference type="Pfam" id="PF01867">
    <property type="entry name" value="Cas_Cas1"/>
    <property type="match status" value="1"/>
</dbReference>
<dbReference type="GO" id="GO:0016787">
    <property type="term" value="F:hydrolase activity"/>
    <property type="evidence" value="ECO:0007669"/>
    <property type="project" value="UniProtKB-KW"/>
</dbReference>
<evidence type="ECO:0000256" key="6">
    <source>
        <dbReference type="ARBA" id="ARBA00023118"/>
    </source>
</evidence>
<dbReference type="GO" id="GO:0046872">
    <property type="term" value="F:metal ion binding"/>
    <property type="evidence" value="ECO:0007669"/>
    <property type="project" value="UniProtKB-UniRule"/>
</dbReference>
<reference evidence="11 12" key="1">
    <citation type="submission" date="2017-03" db="EMBL/GenBank/DDBJ databases">
        <title>Genome sequence of Methanobrevibacter wosei.</title>
        <authorList>
            <person name="Poehlein A."/>
            <person name="Seedorf H."/>
            <person name="Daniel R."/>
        </authorList>
    </citation>
    <scope>NUCLEOTIDE SEQUENCE [LARGE SCALE GENOMIC DNA]</scope>
    <source>
        <strain evidence="11 12">DSM 11979</strain>
    </source>
</reference>
<keyword evidence="8 9" id="KW-0464">Manganese</keyword>
<dbReference type="InterPro" id="IPR002729">
    <property type="entry name" value="CRISPR-assoc_Cas1"/>
</dbReference>
<organism evidence="11 12">
    <name type="scientific">Methanobrevibacter woesei</name>
    <dbReference type="NCBI Taxonomy" id="190976"/>
    <lineage>
        <taxon>Archaea</taxon>
        <taxon>Methanobacteriati</taxon>
        <taxon>Methanobacteriota</taxon>
        <taxon>Methanomada group</taxon>
        <taxon>Methanobacteria</taxon>
        <taxon>Methanobacteriales</taxon>
        <taxon>Methanobacteriaceae</taxon>
        <taxon>Methanobrevibacter</taxon>
    </lineage>
</organism>
<dbReference type="AlphaFoldDB" id="A0A2U1S9X1"/>
<evidence type="ECO:0000313" key="12">
    <source>
        <dbReference type="Proteomes" id="UP000245577"/>
    </source>
</evidence>
<gene>
    <name evidence="11" type="primary">cas1_1</name>
    <name evidence="9" type="synonym">cas1</name>
    <name evidence="11" type="ORF">MBBWO_00440</name>
</gene>
<keyword evidence="5 9" id="KW-0460">Magnesium</keyword>
<dbReference type="GO" id="GO:0043571">
    <property type="term" value="P:maintenance of CRISPR repeat elements"/>
    <property type="evidence" value="ECO:0007669"/>
    <property type="project" value="UniProtKB-UniRule"/>
</dbReference>
<keyword evidence="2 9" id="KW-0479">Metal-binding</keyword>
<keyword evidence="1 9" id="KW-0540">Nuclease</keyword>
<comment type="function">
    <text evidence="9">CRISPR (clustered regularly interspaced short palindromic repeat), is an adaptive immune system that provides protection against mobile genetic elements (viruses, transposable elements and conjugative plasmids). CRISPR clusters contain spacers, sequences complementary to antecedent mobile elements, and target invading nucleic acids. CRISPR clusters are transcribed and processed into CRISPR RNA (crRNA). Acts as a dsDNA endonuclease. Involved in the integration of spacer DNA into the CRISPR cassette.</text>
</comment>
<evidence type="ECO:0000256" key="1">
    <source>
        <dbReference type="ARBA" id="ARBA00022722"/>
    </source>
</evidence>
<dbReference type="PANTHER" id="PTHR34353:SF2">
    <property type="entry name" value="CRISPR-ASSOCIATED ENDONUCLEASE CAS1 1"/>
    <property type="match status" value="1"/>
</dbReference>
<evidence type="ECO:0000256" key="4">
    <source>
        <dbReference type="ARBA" id="ARBA00022801"/>
    </source>
</evidence>
<evidence type="ECO:0000256" key="10">
    <source>
        <dbReference type="SAM" id="Coils"/>
    </source>
</evidence>
<dbReference type="EMBL" id="MZGU01000001">
    <property type="protein sequence ID" value="PWB87266.1"/>
    <property type="molecule type" value="Genomic_DNA"/>
</dbReference>
<dbReference type="PANTHER" id="PTHR34353">
    <property type="entry name" value="CRISPR-ASSOCIATED ENDONUCLEASE CAS1 1"/>
    <property type="match status" value="1"/>
</dbReference>
<feature type="binding site" evidence="9">
    <location>
        <position position="232"/>
    </location>
    <ligand>
        <name>Mn(2+)</name>
        <dbReference type="ChEBI" id="CHEBI:29035"/>
    </ligand>
</feature>
<keyword evidence="6 9" id="KW-0051">Antiviral defense</keyword>
<keyword evidence="3 9" id="KW-0255">Endonuclease</keyword>
<feature type="binding site" evidence="9">
    <location>
        <position position="167"/>
    </location>
    <ligand>
        <name>Mn(2+)</name>
        <dbReference type="ChEBI" id="CHEBI:29035"/>
    </ligand>
</feature>
<evidence type="ECO:0000256" key="7">
    <source>
        <dbReference type="ARBA" id="ARBA00023125"/>
    </source>
</evidence>
<keyword evidence="10" id="KW-0175">Coiled coil</keyword>
<comment type="caution">
    <text evidence="11">The sequence shown here is derived from an EMBL/GenBank/DDBJ whole genome shotgun (WGS) entry which is preliminary data.</text>
</comment>
<evidence type="ECO:0000256" key="2">
    <source>
        <dbReference type="ARBA" id="ARBA00022723"/>
    </source>
</evidence>
<evidence type="ECO:0000256" key="9">
    <source>
        <dbReference type="HAMAP-Rule" id="MF_01470"/>
    </source>
</evidence>
<dbReference type="InterPro" id="IPR050646">
    <property type="entry name" value="Cas1"/>
</dbReference>
<feature type="binding site" evidence="9">
    <location>
        <position position="247"/>
    </location>
    <ligand>
        <name>Mn(2+)</name>
        <dbReference type="ChEBI" id="CHEBI:29035"/>
    </ligand>
</feature>
<dbReference type="Gene3D" id="3.100.10.20">
    <property type="entry name" value="CRISPR-associated endonuclease Cas1, N-terminal domain"/>
    <property type="match status" value="1"/>
</dbReference>
<dbReference type="Gene3D" id="1.20.120.920">
    <property type="entry name" value="CRISPR-associated endonuclease Cas1, C-terminal domain"/>
    <property type="match status" value="1"/>
</dbReference>
<dbReference type="HAMAP" id="MF_01470">
    <property type="entry name" value="Cas1"/>
    <property type="match status" value="1"/>
</dbReference>
<dbReference type="InterPro" id="IPR042206">
    <property type="entry name" value="CRISPR-assoc_Cas1_C"/>
</dbReference>
<evidence type="ECO:0000256" key="8">
    <source>
        <dbReference type="ARBA" id="ARBA00023211"/>
    </source>
</evidence>
<dbReference type="EC" id="3.1.-.-" evidence="9"/>
<evidence type="ECO:0000256" key="5">
    <source>
        <dbReference type="ARBA" id="ARBA00022842"/>
    </source>
</evidence>
<dbReference type="GO" id="GO:0004519">
    <property type="term" value="F:endonuclease activity"/>
    <property type="evidence" value="ECO:0007669"/>
    <property type="project" value="UniProtKB-UniRule"/>
</dbReference>
<dbReference type="GO" id="GO:0051607">
    <property type="term" value="P:defense response to virus"/>
    <property type="evidence" value="ECO:0007669"/>
    <property type="project" value="UniProtKB-UniRule"/>
</dbReference>
<keyword evidence="12" id="KW-1185">Reference proteome</keyword>
<dbReference type="CDD" id="cd09634">
    <property type="entry name" value="Cas1_I-II-III"/>
    <property type="match status" value="1"/>
</dbReference>
<keyword evidence="4 9" id="KW-0378">Hydrolase</keyword>
<evidence type="ECO:0000313" key="11">
    <source>
        <dbReference type="EMBL" id="PWB87266.1"/>
    </source>
</evidence>
<comment type="similarity">
    <text evidence="9">Belongs to the CRISPR-associated endonuclease Cas1 family.</text>
</comment>
<dbReference type="InterPro" id="IPR042211">
    <property type="entry name" value="CRISPR-assoc_Cas1_N"/>
</dbReference>
<keyword evidence="7 9" id="KW-0238">DNA-binding</keyword>